<keyword evidence="6 9" id="KW-0482">Metalloprotease</keyword>
<organism evidence="11 12">
    <name type="scientific">Paragonimus skrjabini miyazakii</name>
    <dbReference type="NCBI Taxonomy" id="59628"/>
    <lineage>
        <taxon>Eukaryota</taxon>
        <taxon>Metazoa</taxon>
        <taxon>Spiralia</taxon>
        <taxon>Lophotrochozoa</taxon>
        <taxon>Platyhelminthes</taxon>
        <taxon>Trematoda</taxon>
        <taxon>Digenea</taxon>
        <taxon>Plagiorchiida</taxon>
        <taxon>Troglotremata</taxon>
        <taxon>Troglotrematidae</taxon>
        <taxon>Paragonimus</taxon>
    </lineage>
</organism>
<keyword evidence="5 9" id="KW-0862">Zinc</keyword>
<dbReference type="SUPFAM" id="SSF55486">
    <property type="entry name" value="Metalloproteases ('zincins'), catalytic domain"/>
    <property type="match status" value="1"/>
</dbReference>
<dbReference type="InterPro" id="IPR001577">
    <property type="entry name" value="Peptidase_M8"/>
</dbReference>
<proteinExistence type="inferred from homology"/>
<dbReference type="AlphaFoldDB" id="A0A8S9YSR3"/>
<evidence type="ECO:0000256" key="1">
    <source>
        <dbReference type="ARBA" id="ARBA00005860"/>
    </source>
</evidence>
<comment type="similarity">
    <text evidence="1 10">Belongs to the peptidase M8 family.</text>
</comment>
<dbReference type="PANTHER" id="PTHR10942:SF0">
    <property type="entry name" value="LEISHMANOLYSIN-LIKE PEPTIDASE"/>
    <property type="match status" value="1"/>
</dbReference>
<feature type="binding site" evidence="9">
    <location>
        <position position="211"/>
    </location>
    <ligand>
        <name>Zn(2+)</name>
        <dbReference type="ChEBI" id="CHEBI:29105"/>
        <note>catalytic</note>
    </ligand>
</feature>
<feature type="active site" evidence="8">
    <location>
        <position position="208"/>
    </location>
</feature>
<evidence type="ECO:0000256" key="4">
    <source>
        <dbReference type="ARBA" id="ARBA00022801"/>
    </source>
</evidence>
<evidence type="ECO:0000256" key="10">
    <source>
        <dbReference type="RuleBase" id="RU366077"/>
    </source>
</evidence>
<dbReference type="Proteomes" id="UP000822476">
    <property type="component" value="Unassembled WGS sequence"/>
</dbReference>
<sequence>MICIPMLSYVLILEVGLHGVYSDDFGTQQKFPQADPFKDGIKIRTIVGKDMSNHPKFSEFERALSTSLDIWKTTLRPKLRTNKTLLIPKRCEQDDFVQTPDGPHCRQNCSDESSCPWIRLAPSLTKGCTLSGESGPIQISQDGKGLNDTELLLVVDTVPESICSNSLAFAILCAQDPATDRPIFGFVGVCAMFFGRKQNQQSAILTHEIAHILGFNEMVLAYFRDENGEPRTPRNSTTNLPNLGKLSRAYIPSGIWCLMITTQQSSNHKILRVTYQQMTTLQLWRQEVFYQPPEFIIKRFGI</sequence>
<evidence type="ECO:0000256" key="9">
    <source>
        <dbReference type="PIRSR" id="PIRSR601577-2"/>
    </source>
</evidence>
<keyword evidence="10" id="KW-0732">Signal</keyword>
<dbReference type="Gene3D" id="3.10.170.20">
    <property type="match status" value="1"/>
</dbReference>
<name>A0A8S9YSR3_9TREM</name>
<dbReference type="GO" id="GO:0004222">
    <property type="term" value="F:metalloendopeptidase activity"/>
    <property type="evidence" value="ECO:0007669"/>
    <property type="project" value="UniProtKB-UniRule"/>
</dbReference>
<dbReference type="OrthoDB" id="527990at2759"/>
<protein>
    <recommendedName>
        <fullName evidence="7 10">Leishmanolysin-like peptidase</fullName>
        <ecNumber evidence="10">3.4.24.-</ecNumber>
    </recommendedName>
</protein>
<accession>A0A8S9YSR3</accession>
<keyword evidence="12" id="KW-1185">Reference proteome</keyword>
<evidence type="ECO:0000256" key="5">
    <source>
        <dbReference type="ARBA" id="ARBA00022833"/>
    </source>
</evidence>
<reference evidence="11" key="1">
    <citation type="submission" date="2019-07" db="EMBL/GenBank/DDBJ databases">
        <title>Annotation for the trematode Paragonimus miyazaki's.</title>
        <authorList>
            <person name="Choi Y.-J."/>
        </authorList>
    </citation>
    <scope>NUCLEOTIDE SEQUENCE</scope>
    <source>
        <strain evidence="11">Japan</strain>
    </source>
</reference>
<feature type="binding site" evidence="9">
    <location>
        <position position="207"/>
    </location>
    <ligand>
        <name>Zn(2+)</name>
        <dbReference type="ChEBI" id="CHEBI:29105"/>
        <note>catalytic</note>
    </ligand>
</feature>
<dbReference type="EC" id="3.4.24.-" evidence="10"/>
<keyword evidence="3 9" id="KW-0479">Metal-binding</keyword>
<dbReference type="GO" id="GO:0016020">
    <property type="term" value="C:membrane"/>
    <property type="evidence" value="ECO:0007669"/>
    <property type="project" value="InterPro"/>
</dbReference>
<dbReference type="PANTHER" id="PTHR10942">
    <property type="entry name" value="LEISHMANOLYSIN-LIKE PEPTIDASE"/>
    <property type="match status" value="1"/>
</dbReference>
<dbReference type="GO" id="GO:0005737">
    <property type="term" value="C:cytoplasm"/>
    <property type="evidence" value="ECO:0007669"/>
    <property type="project" value="TreeGrafter"/>
</dbReference>
<dbReference type="GO" id="GO:0007155">
    <property type="term" value="P:cell adhesion"/>
    <property type="evidence" value="ECO:0007669"/>
    <property type="project" value="InterPro"/>
</dbReference>
<evidence type="ECO:0000256" key="7">
    <source>
        <dbReference type="ARBA" id="ARBA00039717"/>
    </source>
</evidence>
<dbReference type="EMBL" id="JTDE01003390">
    <property type="protein sequence ID" value="KAF7256103.1"/>
    <property type="molecule type" value="Genomic_DNA"/>
</dbReference>
<evidence type="ECO:0000256" key="8">
    <source>
        <dbReference type="PIRSR" id="PIRSR601577-1"/>
    </source>
</evidence>
<dbReference type="GO" id="GO:0006508">
    <property type="term" value="P:proteolysis"/>
    <property type="evidence" value="ECO:0007669"/>
    <property type="project" value="UniProtKB-KW"/>
</dbReference>
<gene>
    <name evidence="11" type="ORF">EG68_06746</name>
</gene>
<dbReference type="GO" id="GO:0046872">
    <property type="term" value="F:metal ion binding"/>
    <property type="evidence" value="ECO:0007669"/>
    <property type="project" value="UniProtKB-KW"/>
</dbReference>
<evidence type="ECO:0000256" key="6">
    <source>
        <dbReference type="ARBA" id="ARBA00023049"/>
    </source>
</evidence>
<evidence type="ECO:0000313" key="12">
    <source>
        <dbReference type="Proteomes" id="UP000822476"/>
    </source>
</evidence>
<comment type="caution">
    <text evidence="11">The sequence shown here is derived from an EMBL/GenBank/DDBJ whole genome shotgun (WGS) entry which is preliminary data.</text>
</comment>
<keyword evidence="4 10" id="KW-0378">Hydrolase</keyword>
<evidence type="ECO:0000313" key="11">
    <source>
        <dbReference type="EMBL" id="KAF7256103.1"/>
    </source>
</evidence>
<evidence type="ECO:0000256" key="2">
    <source>
        <dbReference type="ARBA" id="ARBA00022670"/>
    </source>
</evidence>
<feature type="chain" id="PRO_5035968522" description="Leishmanolysin-like peptidase" evidence="10">
    <location>
        <begin position="23"/>
        <end position="302"/>
    </location>
</feature>
<feature type="signal peptide" evidence="10">
    <location>
        <begin position="1"/>
        <end position="22"/>
    </location>
</feature>
<comment type="cofactor">
    <cofactor evidence="9 10">
        <name>Zn(2+)</name>
        <dbReference type="ChEBI" id="CHEBI:29105"/>
    </cofactor>
    <text evidence="9 10">Binds 1 zinc ion per subunit.</text>
</comment>
<evidence type="ECO:0000256" key="3">
    <source>
        <dbReference type="ARBA" id="ARBA00022723"/>
    </source>
</evidence>
<keyword evidence="2 10" id="KW-0645">Protease</keyword>
<dbReference type="Pfam" id="PF01457">
    <property type="entry name" value="Peptidase_M8"/>
    <property type="match status" value="1"/>
</dbReference>